<reference evidence="4" key="1">
    <citation type="submission" date="2009-10" db="EMBL/GenBank/DDBJ databases">
        <title>The genome sequence of Streptomyces sviceus strain ATCC 29083.</title>
        <authorList>
            <consortium name="The Broad Institute Genome Sequencing Platform"/>
            <consortium name="Broad Institute Microbial Sequencing Center"/>
            <person name="Fischbach M."/>
            <person name="Godfrey P."/>
            <person name="Ward D."/>
            <person name="Young S."/>
            <person name="Zeng Q."/>
            <person name="Koehrsen M."/>
            <person name="Alvarado L."/>
            <person name="Berlin A.M."/>
            <person name="Bochicchio J."/>
            <person name="Borenstein D."/>
            <person name="Chapman S.B."/>
            <person name="Chen Z."/>
            <person name="Engels R."/>
            <person name="Freedman E."/>
            <person name="Gellesch M."/>
            <person name="Goldberg J."/>
            <person name="Griggs A."/>
            <person name="Gujja S."/>
            <person name="Heilman E.R."/>
            <person name="Heiman D.I."/>
            <person name="Hepburn T.A."/>
            <person name="Howarth C."/>
            <person name="Jen D."/>
            <person name="Larson L."/>
            <person name="Lewis B."/>
            <person name="Mehta T."/>
            <person name="Park D."/>
            <person name="Pearson M."/>
            <person name="Richards J."/>
            <person name="Roberts A."/>
            <person name="Saif S."/>
            <person name="Shea T.D."/>
            <person name="Shenoy N."/>
            <person name="Sisk P."/>
            <person name="Stolte C."/>
            <person name="Sykes S.N."/>
            <person name="Thomson T."/>
            <person name="Walk T."/>
            <person name="White J."/>
            <person name="Yandava C."/>
            <person name="Straight P."/>
            <person name="Clardy J."/>
            <person name="Hung D."/>
            <person name="Kolter R."/>
            <person name="Mekalanos J."/>
            <person name="Walker S."/>
            <person name="Walsh C.T."/>
            <person name="Wieland-Brown L.C."/>
            <person name="Haas B."/>
            <person name="Nusbaum C."/>
            <person name="Birren B."/>
        </authorList>
    </citation>
    <scope>NUCLEOTIDE SEQUENCE [LARGE SCALE GENOMIC DNA]</scope>
    <source>
        <strain evidence="4">ATCC 29083</strain>
    </source>
</reference>
<proteinExistence type="inferred from homology"/>
<dbReference type="Gene3D" id="3.40.50.720">
    <property type="entry name" value="NAD(P)-binding Rossmann-like Domain"/>
    <property type="match status" value="1"/>
</dbReference>
<protein>
    <submittedName>
        <fullName evidence="4">2-hydroxycyclohexanecarboxyl-CoA dehydrogenase</fullName>
    </submittedName>
</protein>
<dbReference type="Proteomes" id="UP000002785">
    <property type="component" value="Chromosome"/>
</dbReference>
<evidence type="ECO:0000313" key="5">
    <source>
        <dbReference type="Proteomes" id="UP000002785"/>
    </source>
</evidence>
<evidence type="ECO:0000313" key="4">
    <source>
        <dbReference type="EMBL" id="EDY59667.1"/>
    </source>
</evidence>
<comment type="similarity">
    <text evidence="1 3">Belongs to the short-chain dehydrogenases/reductases (SDR) family.</text>
</comment>
<dbReference type="GO" id="GO:0016020">
    <property type="term" value="C:membrane"/>
    <property type="evidence" value="ECO:0007669"/>
    <property type="project" value="TreeGrafter"/>
</dbReference>
<dbReference type="PROSITE" id="PS00061">
    <property type="entry name" value="ADH_SHORT"/>
    <property type="match status" value="1"/>
</dbReference>
<evidence type="ECO:0000256" key="3">
    <source>
        <dbReference type="RuleBase" id="RU000363"/>
    </source>
</evidence>
<dbReference type="InterPro" id="IPR002347">
    <property type="entry name" value="SDR_fam"/>
</dbReference>
<dbReference type="AlphaFoldDB" id="B5I3L2"/>
<dbReference type="EMBL" id="CM000951">
    <property type="protein sequence ID" value="EDY59667.1"/>
    <property type="molecule type" value="Genomic_DNA"/>
</dbReference>
<dbReference type="InterPro" id="IPR036291">
    <property type="entry name" value="NAD(P)-bd_dom_sf"/>
</dbReference>
<keyword evidence="2" id="KW-0560">Oxidoreductase</keyword>
<keyword evidence="5" id="KW-1185">Reference proteome</keyword>
<gene>
    <name evidence="4" type="ORF">SSEG_09934</name>
</gene>
<dbReference type="SUPFAM" id="SSF51735">
    <property type="entry name" value="NAD(P)-binding Rossmann-fold domains"/>
    <property type="match status" value="1"/>
</dbReference>
<accession>B5I3L2</accession>
<dbReference type="PRINTS" id="PR00080">
    <property type="entry name" value="SDRFAMILY"/>
</dbReference>
<dbReference type="Pfam" id="PF00106">
    <property type="entry name" value="adh_short"/>
    <property type="match status" value="1"/>
</dbReference>
<dbReference type="InterPro" id="IPR020904">
    <property type="entry name" value="Sc_DH/Rdtase_CS"/>
</dbReference>
<dbReference type="PANTHER" id="PTHR44196">
    <property type="entry name" value="DEHYDROGENASE/REDUCTASE SDR FAMILY MEMBER 7B"/>
    <property type="match status" value="1"/>
</dbReference>
<dbReference type="RefSeq" id="WP_007379348.1">
    <property type="nucleotide sequence ID" value="NZ_CM000951.1"/>
</dbReference>
<name>B5I3L2_STRX2</name>
<sequence length="284" mass="30311">MTASSTSSSDTSCRRALVTGASSGLGREMARYLAAQGLTVFGTCRDPEALADSDRLPGVEYLPLEVTDPAGVAACAKLTGPVDLLVNNAGMSQLAPFEDLDDRTIEHLFAVNVFGPARMAREYLPGMRAARGGTIIMVGSLMAEFPLPYQSAYAASKLALQGLARSLRYEVAPFGVRVSVVQPGYYRSAISRRRERVELPGSAYATALAAASDTLDGSHSKAGDPAEVARLVWRIANHSDPAPVYSVGASVPLQLFLKRLLTGRLVERLIARRYPRAVRTPGKA</sequence>
<evidence type="ECO:0000256" key="2">
    <source>
        <dbReference type="ARBA" id="ARBA00023002"/>
    </source>
</evidence>
<dbReference type="CDD" id="cd05374">
    <property type="entry name" value="17beta-HSD-like_SDR_c"/>
    <property type="match status" value="1"/>
</dbReference>
<dbReference type="OrthoDB" id="3178062at2"/>
<evidence type="ECO:0000256" key="1">
    <source>
        <dbReference type="ARBA" id="ARBA00006484"/>
    </source>
</evidence>
<dbReference type="eggNOG" id="COG0300">
    <property type="taxonomic scope" value="Bacteria"/>
</dbReference>
<dbReference type="PANTHER" id="PTHR44196:SF1">
    <property type="entry name" value="DEHYDROGENASE_REDUCTASE SDR FAMILY MEMBER 7B"/>
    <property type="match status" value="1"/>
</dbReference>
<dbReference type="HOGENOM" id="CLU_010194_2_9_11"/>
<organism evidence="4 5">
    <name type="scientific">Streptomyces sviceus (strain ATCC 29083 / DSM 924 / JCM 4929 / NBRC 13980 / NCIMB 11184 / NRRL 5439 / UC 5370)</name>
    <dbReference type="NCBI Taxonomy" id="463191"/>
    <lineage>
        <taxon>Bacteria</taxon>
        <taxon>Bacillati</taxon>
        <taxon>Actinomycetota</taxon>
        <taxon>Actinomycetes</taxon>
        <taxon>Kitasatosporales</taxon>
        <taxon>Streptomycetaceae</taxon>
        <taxon>Streptomyces</taxon>
    </lineage>
</organism>
<dbReference type="PRINTS" id="PR00081">
    <property type="entry name" value="GDHRDH"/>
</dbReference>
<dbReference type="GO" id="GO:0016491">
    <property type="term" value="F:oxidoreductase activity"/>
    <property type="evidence" value="ECO:0007669"/>
    <property type="project" value="UniProtKB-KW"/>
</dbReference>